<evidence type="ECO:0000313" key="4">
    <source>
        <dbReference type="Proteomes" id="UP000773850"/>
    </source>
</evidence>
<dbReference type="Gene3D" id="3.40.50.2000">
    <property type="entry name" value="Glycogen Phosphorylase B"/>
    <property type="match status" value="2"/>
</dbReference>
<reference evidence="3 4" key="1">
    <citation type="submission" date="2016-03" db="EMBL/GenBank/DDBJ databases">
        <title>Spore heat resistance.</title>
        <authorList>
            <person name="Boekhorst J."/>
            <person name="Berendsen E.M."/>
            <person name="Wells-Bennik M.H."/>
            <person name="Kuipers O.P."/>
        </authorList>
    </citation>
    <scope>NUCLEOTIDE SEQUENCE [LARGE SCALE GENOMIC DNA]</scope>
    <source>
        <strain evidence="3 4">GS8</strain>
    </source>
</reference>
<dbReference type="PANTHER" id="PTHR45947">
    <property type="entry name" value="SULFOQUINOVOSYL TRANSFERASE SQD2"/>
    <property type="match status" value="1"/>
</dbReference>
<dbReference type="Proteomes" id="UP000773850">
    <property type="component" value="Unassembled WGS sequence"/>
</dbReference>
<dbReference type="CDD" id="cd03801">
    <property type="entry name" value="GT4_PimA-like"/>
    <property type="match status" value="1"/>
</dbReference>
<feature type="domain" description="Glycosyl transferase family 1" evidence="1">
    <location>
        <begin position="231"/>
        <end position="370"/>
    </location>
</feature>
<feature type="domain" description="Glycosyltransferase subfamily 4-like N-terminal" evidence="2">
    <location>
        <begin position="17"/>
        <end position="228"/>
    </location>
</feature>
<dbReference type="InterPro" id="IPR050194">
    <property type="entry name" value="Glycosyltransferase_grp1"/>
</dbReference>
<protein>
    <submittedName>
        <fullName evidence="3">Glycosyltransferase</fullName>
    </submittedName>
</protein>
<dbReference type="EMBL" id="LUCS01000009">
    <property type="protein sequence ID" value="KAF6512384.1"/>
    <property type="molecule type" value="Genomic_DNA"/>
</dbReference>
<evidence type="ECO:0000259" key="2">
    <source>
        <dbReference type="Pfam" id="PF13439"/>
    </source>
</evidence>
<organism evidence="3 4">
    <name type="scientific">Geobacillus stearothermophilus</name>
    <name type="common">Bacillus stearothermophilus</name>
    <dbReference type="NCBI Taxonomy" id="1422"/>
    <lineage>
        <taxon>Bacteria</taxon>
        <taxon>Bacillati</taxon>
        <taxon>Bacillota</taxon>
        <taxon>Bacilli</taxon>
        <taxon>Bacillales</taxon>
        <taxon>Anoxybacillaceae</taxon>
        <taxon>Geobacillus</taxon>
    </lineage>
</organism>
<dbReference type="InterPro" id="IPR001296">
    <property type="entry name" value="Glyco_trans_1"/>
</dbReference>
<comment type="caution">
    <text evidence="3">The sequence shown here is derived from an EMBL/GenBank/DDBJ whole genome shotgun (WGS) entry which is preliminary data.</text>
</comment>
<keyword evidence="4" id="KW-1185">Reference proteome</keyword>
<dbReference type="SUPFAM" id="SSF53756">
    <property type="entry name" value="UDP-Glycosyltransferase/glycogen phosphorylase"/>
    <property type="match status" value="1"/>
</dbReference>
<evidence type="ECO:0000259" key="1">
    <source>
        <dbReference type="Pfam" id="PF00534"/>
    </source>
</evidence>
<accession>A0ABQ7HJQ6</accession>
<proteinExistence type="predicted"/>
<dbReference type="PANTHER" id="PTHR45947:SF13">
    <property type="entry name" value="TRANSFERASE"/>
    <property type="match status" value="1"/>
</dbReference>
<dbReference type="InterPro" id="IPR028098">
    <property type="entry name" value="Glyco_trans_4-like_N"/>
</dbReference>
<name>A0ABQ7HJQ6_GEOSE</name>
<evidence type="ECO:0000313" key="3">
    <source>
        <dbReference type="EMBL" id="KAF6512384.1"/>
    </source>
</evidence>
<gene>
    <name evidence="3" type="ORF">GS8_683</name>
</gene>
<dbReference type="Pfam" id="PF00534">
    <property type="entry name" value="Glycos_transf_1"/>
    <property type="match status" value="1"/>
</dbReference>
<dbReference type="Pfam" id="PF13439">
    <property type="entry name" value="Glyco_transf_4"/>
    <property type="match status" value="1"/>
</dbReference>
<sequence>MYLKNIIIVNDYAYTNGGASKVAIVDAVELAKKGYNVIFFASVGPVQKGLESIKNLKIICLEKYDILNNPNRIEAIKEGIWNHISKQEFKKILSTLDPSSTIIHVHGISKSLSSSVIREALDSNFKIIYHMHDFGLACPNLGFYNYQKQEICTLKAMSFKCLCTNCDSRAYSHKIWRIIRQFVQEQFGLLPKDIKHFIAVSNFSYKILERYIPKNANVHLIHNPINVDQRDFAEREIGNYFIFVGRLSKEKDPITPAIAAKKLGIPIIFVGDGELKEEIRKVNEDAEVLGWLPNDHVIEHIRKARALIMSSRWYETQGMVVSEAMACGVPAIVAETSAASEFIINGKTGLTFKTGDFNDLANKMSKLLDHDLAFQMSQLAFDTYWKDPFTIERHIDSLIQLYEEVLNEGD</sequence>